<dbReference type="PANTHER" id="PTHR11993:SF10">
    <property type="entry name" value="NADH DEHYDROGENASE [UBIQUINONE] IRON-SULFUR PROTEIN 2, MITOCHONDRIAL"/>
    <property type="match status" value="1"/>
</dbReference>
<evidence type="ECO:0000259" key="5">
    <source>
        <dbReference type="Pfam" id="PF00346"/>
    </source>
</evidence>
<dbReference type="Pfam" id="PF00346">
    <property type="entry name" value="Complex1_49kDa"/>
    <property type="match status" value="1"/>
</dbReference>
<dbReference type="InterPro" id="IPR029014">
    <property type="entry name" value="NiFe-Hase_large"/>
</dbReference>
<feature type="signal peptide" evidence="4">
    <location>
        <begin position="1"/>
        <end position="22"/>
    </location>
</feature>
<evidence type="ECO:0000313" key="6">
    <source>
        <dbReference type="EMBL" id="GAU99491.1"/>
    </source>
</evidence>
<sequence>MRFESFVASLLLFACSRVMLRGSDIKWDLRKTQPYDAYDQVEFGVPIGSHGDCYDSYLVRVEEMRQFLRIILQALNKTPPGEVKVDDSKIVSPRRAETKESMEALSHHFKLYTEGFQVPPGSTYTAVENPKGEFGVYLVSEGTSRSYRCKEKAPGFPHLAAIEHIGKQHMLADIAAIIGTLDIVFGEVDR</sequence>
<dbReference type="SUPFAM" id="SSF56762">
    <property type="entry name" value="HydB/Nqo4-like"/>
    <property type="match status" value="1"/>
</dbReference>
<dbReference type="PANTHER" id="PTHR11993">
    <property type="entry name" value="NADH-UBIQUINONE OXIDOREDUCTASE 49 KDA SUBUNIT"/>
    <property type="match status" value="1"/>
</dbReference>
<comment type="similarity">
    <text evidence="1">Belongs to the complex I 49 kDa subunit family.</text>
</comment>
<keyword evidence="4" id="KW-0732">Signal</keyword>
<organism evidence="6 7">
    <name type="scientific">Ramazzottius varieornatus</name>
    <name type="common">Water bear</name>
    <name type="synonym">Tardigrade</name>
    <dbReference type="NCBI Taxonomy" id="947166"/>
    <lineage>
        <taxon>Eukaryota</taxon>
        <taxon>Metazoa</taxon>
        <taxon>Ecdysozoa</taxon>
        <taxon>Tardigrada</taxon>
        <taxon>Eutardigrada</taxon>
        <taxon>Parachela</taxon>
        <taxon>Hypsibioidea</taxon>
        <taxon>Ramazzottiidae</taxon>
        <taxon>Ramazzottius</taxon>
    </lineage>
</organism>
<dbReference type="STRING" id="947166.A0A1D1VCW9"/>
<dbReference type="GO" id="GO:0016651">
    <property type="term" value="F:oxidoreductase activity, acting on NAD(P)H"/>
    <property type="evidence" value="ECO:0007669"/>
    <property type="project" value="InterPro"/>
</dbReference>
<dbReference type="AlphaFoldDB" id="A0A1D1VCW9"/>
<dbReference type="Proteomes" id="UP000186922">
    <property type="component" value="Unassembled WGS sequence"/>
</dbReference>
<name>A0A1D1VCW9_RAMVA</name>
<reference evidence="6 7" key="1">
    <citation type="journal article" date="2016" name="Nat. Commun.">
        <title>Extremotolerant tardigrade genome and improved radiotolerance of human cultured cells by tardigrade-unique protein.</title>
        <authorList>
            <person name="Hashimoto T."/>
            <person name="Horikawa D.D."/>
            <person name="Saito Y."/>
            <person name="Kuwahara H."/>
            <person name="Kozuka-Hata H."/>
            <person name="Shin-I T."/>
            <person name="Minakuchi Y."/>
            <person name="Ohishi K."/>
            <person name="Motoyama A."/>
            <person name="Aizu T."/>
            <person name="Enomoto A."/>
            <person name="Kondo K."/>
            <person name="Tanaka S."/>
            <person name="Hara Y."/>
            <person name="Koshikawa S."/>
            <person name="Sagara H."/>
            <person name="Miura T."/>
            <person name="Yokobori S."/>
            <person name="Miyagawa K."/>
            <person name="Suzuki Y."/>
            <person name="Kubo T."/>
            <person name="Oyama M."/>
            <person name="Kohara Y."/>
            <person name="Fujiyama A."/>
            <person name="Arakawa K."/>
            <person name="Katayama T."/>
            <person name="Toyoda A."/>
            <person name="Kunieda T."/>
        </authorList>
    </citation>
    <scope>NUCLEOTIDE SEQUENCE [LARGE SCALE GENOMIC DNA]</scope>
    <source>
        <strain evidence="6 7">YOKOZUNA-1</strain>
    </source>
</reference>
<evidence type="ECO:0000256" key="2">
    <source>
        <dbReference type="ARBA" id="ARBA00030505"/>
    </source>
</evidence>
<dbReference type="EMBL" id="BDGG01000005">
    <property type="protein sequence ID" value="GAU99491.1"/>
    <property type="molecule type" value="Genomic_DNA"/>
</dbReference>
<keyword evidence="7" id="KW-1185">Reference proteome</keyword>
<dbReference type="GO" id="GO:0051287">
    <property type="term" value="F:NAD binding"/>
    <property type="evidence" value="ECO:0007669"/>
    <property type="project" value="InterPro"/>
</dbReference>
<dbReference type="GO" id="GO:0006120">
    <property type="term" value="P:mitochondrial electron transport, NADH to ubiquinone"/>
    <property type="evidence" value="ECO:0007669"/>
    <property type="project" value="TreeGrafter"/>
</dbReference>
<evidence type="ECO:0000256" key="3">
    <source>
        <dbReference type="ARBA" id="ARBA00031562"/>
    </source>
</evidence>
<accession>A0A1D1VCW9</accession>
<gene>
    <name evidence="6" type="primary">RvY_10485-1</name>
    <name evidence="6" type="synonym">RvY_10485.1</name>
    <name evidence="6" type="ORF">RvY_10485</name>
</gene>
<dbReference type="Gene3D" id="1.10.645.10">
    <property type="entry name" value="Cytochrome-c3 Hydrogenase, chain B"/>
    <property type="match status" value="1"/>
</dbReference>
<comment type="caution">
    <text evidence="6">The sequence shown here is derived from an EMBL/GenBank/DDBJ whole genome shotgun (WGS) entry which is preliminary data.</text>
</comment>
<dbReference type="InterPro" id="IPR022885">
    <property type="entry name" value="NDH1_su_D/H"/>
</dbReference>
<dbReference type="PROSITE" id="PS51257">
    <property type="entry name" value="PROKAR_LIPOPROTEIN"/>
    <property type="match status" value="1"/>
</dbReference>
<evidence type="ECO:0000256" key="4">
    <source>
        <dbReference type="SAM" id="SignalP"/>
    </source>
</evidence>
<evidence type="ECO:0000313" key="7">
    <source>
        <dbReference type="Proteomes" id="UP000186922"/>
    </source>
</evidence>
<proteinExistence type="inferred from homology"/>
<feature type="domain" description="NADH-quinone oxidoreductase subunit D" evidence="5">
    <location>
        <begin position="13"/>
        <end position="190"/>
    </location>
</feature>
<dbReference type="GO" id="GO:0048038">
    <property type="term" value="F:quinone binding"/>
    <property type="evidence" value="ECO:0007669"/>
    <property type="project" value="InterPro"/>
</dbReference>
<feature type="chain" id="PRO_5008898302" description="Complex I-49kD" evidence="4">
    <location>
        <begin position="23"/>
        <end position="190"/>
    </location>
</feature>
<dbReference type="GO" id="GO:0005739">
    <property type="term" value="C:mitochondrion"/>
    <property type="evidence" value="ECO:0007669"/>
    <property type="project" value="GOC"/>
</dbReference>
<dbReference type="OrthoDB" id="1009at2759"/>
<protein>
    <recommendedName>
        <fullName evidence="2">Complex I-49kD</fullName>
    </recommendedName>
    <alternativeName>
        <fullName evidence="3">NADH-ubiquinone oxidoreductase 49 kDa subunit</fullName>
    </alternativeName>
</protein>
<evidence type="ECO:0000256" key="1">
    <source>
        <dbReference type="ARBA" id="ARBA00005769"/>
    </source>
</evidence>
<dbReference type="InterPro" id="IPR001135">
    <property type="entry name" value="NADH_Q_OxRdtase_suD"/>
</dbReference>